<dbReference type="NCBIfam" id="TIGR00229">
    <property type="entry name" value="sensory_box"/>
    <property type="match status" value="1"/>
</dbReference>
<organism evidence="8 9">
    <name type="scientific">Nocardia halotolerans</name>
    <dbReference type="NCBI Taxonomy" id="1755878"/>
    <lineage>
        <taxon>Bacteria</taxon>
        <taxon>Bacillati</taxon>
        <taxon>Actinomycetota</taxon>
        <taxon>Actinomycetes</taxon>
        <taxon>Mycobacteriales</taxon>
        <taxon>Nocardiaceae</taxon>
        <taxon>Nocardia</taxon>
    </lineage>
</organism>
<dbReference type="Gene3D" id="1.10.10.10">
    <property type="entry name" value="Winged helix-like DNA-binding domain superfamily/Winged helix DNA-binding domain"/>
    <property type="match status" value="1"/>
</dbReference>
<reference evidence="9" key="1">
    <citation type="journal article" date="2019" name="Int. J. Syst. Evol. Microbiol.">
        <title>The Global Catalogue of Microorganisms (GCM) 10K type strain sequencing project: providing services to taxonomists for standard genome sequencing and annotation.</title>
        <authorList>
            <consortium name="The Broad Institute Genomics Platform"/>
            <consortium name="The Broad Institute Genome Sequencing Center for Infectious Disease"/>
            <person name="Wu L."/>
            <person name="Ma J."/>
        </authorList>
    </citation>
    <scope>NUCLEOTIDE SEQUENCE [LARGE SCALE GENOMIC DNA]</scope>
    <source>
        <strain evidence="9">IBRC-M 10490</strain>
    </source>
</reference>
<evidence type="ECO:0000256" key="3">
    <source>
        <dbReference type="ARBA" id="ARBA00022553"/>
    </source>
</evidence>
<dbReference type="EC" id="2.7.13.3" evidence="2"/>
<dbReference type="InterPro" id="IPR036388">
    <property type="entry name" value="WH-like_DNA-bd_sf"/>
</dbReference>
<dbReference type="SUPFAM" id="SSF55785">
    <property type="entry name" value="PYP-like sensor domain (PAS domain)"/>
    <property type="match status" value="1"/>
</dbReference>
<comment type="caution">
    <text evidence="8">The sequence shown here is derived from an EMBL/GenBank/DDBJ whole genome shotgun (WGS) entry which is preliminary data.</text>
</comment>
<sequence length="227" mass="25132">MNPTEEPVPEAITAISTVIGTEACTGVGSFRFRFADNRWEWSDDLAAMYGYEPGEVEPTTELLLSHKHPDDQEDLAAAINTALEAGDPVCGRHRIVDTAGQTHEVIIVGDHLLDDDGAVIGTTGYYIDVTERLEAERRETLDETVPELIEARATIEQAKGALILMYGISAEQAFRVLQWRSQDSNVKLRELAAQLVEDVRALNPQLPGARTRFDHLLLTGHQRVRTS</sequence>
<feature type="domain" description="ANTAR" evidence="7">
    <location>
        <begin position="135"/>
        <end position="196"/>
    </location>
</feature>
<evidence type="ECO:0000256" key="4">
    <source>
        <dbReference type="ARBA" id="ARBA00022679"/>
    </source>
</evidence>
<comment type="catalytic activity">
    <reaction evidence="1">
        <text>ATP + protein L-histidine = ADP + protein N-phospho-L-histidine.</text>
        <dbReference type="EC" id="2.7.13.3"/>
    </reaction>
</comment>
<keyword evidence="9" id="KW-1185">Reference proteome</keyword>
<evidence type="ECO:0000259" key="7">
    <source>
        <dbReference type="PROSITE" id="PS50921"/>
    </source>
</evidence>
<dbReference type="InterPro" id="IPR013655">
    <property type="entry name" value="PAS_fold_3"/>
</dbReference>
<dbReference type="PROSITE" id="PS50921">
    <property type="entry name" value="ANTAR"/>
    <property type="match status" value="1"/>
</dbReference>
<dbReference type="PANTHER" id="PTHR43304">
    <property type="entry name" value="PHYTOCHROME-LIKE PROTEIN CPH1"/>
    <property type="match status" value="1"/>
</dbReference>
<evidence type="ECO:0000256" key="2">
    <source>
        <dbReference type="ARBA" id="ARBA00012438"/>
    </source>
</evidence>
<dbReference type="InterPro" id="IPR035965">
    <property type="entry name" value="PAS-like_dom_sf"/>
</dbReference>
<dbReference type="Pfam" id="PF08447">
    <property type="entry name" value="PAS_3"/>
    <property type="match status" value="1"/>
</dbReference>
<proteinExistence type="predicted"/>
<accession>A0ABV8VGP8</accession>
<keyword evidence="3" id="KW-0597">Phosphoprotein</keyword>
<gene>
    <name evidence="8" type="ORF">ACFO5K_10400</name>
</gene>
<dbReference type="PANTHER" id="PTHR43304:SF1">
    <property type="entry name" value="PAC DOMAIN-CONTAINING PROTEIN"/>
    <property type="match status" value="1"/>
</dbReference>
<keyword evidence="4" id="KW-0808">Transferase</keyword>
<evidence type="ECO:0000313" key="9">
    <source>
        <dbReference type="Proteomes" id="UP001595844"/>
    </source>
</evidence>
<dbReference type="RefSeq" id="WP_378559668.1">
    <property type="nucleotide sequence ID" value="NZ_JBHSDL010000013.1"/>
</dbReference>
<evidence type="ECO:0000256" key="5">
    <source>
        <dbReference type="ARBA" id="ARBA00022777"/>
    </source>
</evidence>
<dbReference type="Proteomes" id="UP001595844">
    <property type="component" value="Unassembled WGS sequence"/>
</dbReference>
<evidence type="ECO:0000313" key="8">
    <source>
        <dbReference type="EMBL" id="MFC4374513.1"/>
    </source>
</evidence>
<dbReference type="InterPro" id="IPR011006">
    <property type="entry name" value="CheY-like_superfamily"/>
</dbReference>
<dbReference type="SMART" id="SM01012">
    <property type="entry name" value="ANTAR"/>
    <property type="match status" value="1"/>
</dbReference>
<dbReference type="PROSITE" id="PS50112">
    <property type="entry name" value="PAS"/>
    <property type="match status" value="1"/>
</dbReference>
<dbReference type="InterPro" id="IPR000014">
    <property type="entry name" value="PAS"/>
</dbReference>
<dbReference type="InterPro" id="IPR005561">
    <property type="entry name" value="ANTAR"/>
</dbReference>
<dbReference type="EMBL" id="JBHSDL010000013">
    <property type="protein sequence ID" value="MFC4374513.1"/>
    <property type="molecule type" value="Genomic_DNA"/>
</dbReference>
<dbReference type="SUPFAM" id="SSF52172">
    <property type="entry name" value="CheY-like"/>
    <property type="match status" value="1"/>
</dbReference>
<evidence type="ECO:0000256" key="1">
    <source>
        <dbReference type="ARBA" id="ARBA00000085"/>
    </source>
</evidence>
<dbReference type="Gene3D" id="3.30.450.20">
    <property type="entry name" value="PAS domain"/>
    <property type="match status" value="1"/>
</dbReference>
<dbReference type="Pfam" id="PF03861">
    <property type="entry name" value="ANTAR"/>
    <property type="match status" value="1"/>
</dbReference>
<feature type="domain" description="PAS" evidence="6">
    <location>
        <begin position="41"/>
        <end position="86"/>
    </location>
</feature>
<evidence type="ECO:0000259" key="6">
    <source>
        <dbReference type="PROSITE" id="PS50112"/>
    </source>
</evidence>
<keyword evidence="5" id="KW-0418">Kinase</keyword>
<name>A0ABV8VGP8_9NOCA</name>
<dbReference type="InterPro" id="IPR052162">
    <property type="entry name" value="Sensor_kinase/Photoreceptor"/>
</dbReference>
<protein>
    <recommendedName>
        <fullName evidence="2">histidine kinase</fullName>
        <ecNumber evidence="2">2.7.13.3</ecNumber>
    </recommendedName>
</protein>